<organism evidence="2 3">
    <name type="scientific">Gigaspora margarita</name>
    <dbReference type="NCBI Taxonomy" id="4874"/>
    <lineage>
        <taxon>Eukaryota</taxon>
        <taxon>Fungi</taxon>
        <taxon>Fungi incertae sedis</taxon>
        <taxon>Mucoromycota</taxon>
        <taxon>Glomeromycotina</taxon>
        <taxon>Glomeromycetes</taxon>
        <taxon>Diversisporales</taxon>
        <taxon>Gigasporaceae</taxon>
        <taxon>Gigaspora</taxon>
    </lineage>
</organism>
<evidence type="ECO:0000256" key="1">
    <source>
        <dbReference type="SAM" id="MobiDB-lite"/>
    </source>
</evidence>
<dbReference type="EMBL" id="CAJVQB010006215">
    <property type="protein sequence ID" value="CAG8679745.1"/>
    <property type="molecule type" value="Genomic_DNA"/>
</dbReference>
<feature type="region of interest" description="Disordered" evidence="1">
    <location>
        <begin position="1"/>
        <end position="47"/>
    </location>
</feature>
<feature type="non-terminal residue" evidence="2">
    <location>
        <position position="1"/>
    </location>
</feature>
<evidence type="ECO:0000313" key="3">
    <source>
        <dbReference type="Proteomes" id="UP000789901"/>
    </source>
</evidence>
<feature type="compositionally biased region" description="Basic and acidic residues" evidence="1">
    <location>
        <begin position="1"/>
        <end position="23"/>
    </location>
</feature>
<reference evidence="2 3" key="1">
    <citation type="submission" date="2021-06" db="EMBL/GenBank/DDBJ databases">
        <authorList>
            <person name="Kallberg Y."/>
            <person name="Tangrot J."/>
            <person name="Rosling A."/>
        </authorList>
    </citation>
    <scope>NUCLEOTIDE SEQUENCE [LARGE SCALE GENOMIC DNA]</scope>
    <source>
        <strain evidence="2 3">120-4 pot B 10/14</strain>
    </source>
</reference>
<name>A0ABN7UVY1_GIGMA</name>
<accession>A0ABN7UVY1</accession>
<keyword evidence="3" id="KW-1185">Reference proteome</keyword>
<sequence length="47" mass="5528">KSNELFQDKPIKPNKPFQDERIEPNQPNESKISNKPKLPNEQLDEPK</sequence>
<evidence type="ECO:0000313" key="2">
    <source>
        <dbReference type="EMBL" id="CAG8679745.1"/>
    </source>
</evidence>
<protein>
    <submittedName>
        <fullName evidence="2">28151_t:CDS:1</fullName>
    </submittedName>
</protein>
<comment type="caution">
    <text evidence="2">The sequence shown here is derived from an EMBL/GenBank/DDBJ whole genome shotgun (WGS) entry which is preliminary data.</text>
</comment>
<dbReference type="Proteomes" id="UP000789901">
    <property type="component" value="Unassembled WGS sequence"/>
</dbReference>
<proteinExistence type="predicted"/>
<gene>
    <name evidence="2" type="ORF">GMARGA_LOCUS10887</name>
</gene>